<accession>A0AAW0G842</accession>
<dbReference type="EMBL" id="JASBNA010000018">
    <property type="protein sequence ID" value="KAK7686148.1"/>
    <property type="molecule type" value="Genomic_DNA"/>
</dbReference>
<dbReference type="AlphaFoldDB" id="A0AAW0G842"/>
<comment type="caution">
    <text evidence="1">The sequence shown here is derived from an EMBL/GenBank/DDBJ whole genome shotgun (WGS) entry which is preliminary data.</text>
</comment>
<sequence length="212" mass="24228">MAALKPPLLRGMQLKQGDEHKRMLWFILEKDYRVGDSFIGVDTIIIYKQVLREGWGPKLEDIGRKLVERGIPFMLIWPYQSLSCRTPAILSLSTTLQAANYIYSIDDYHAYVHQHLNLFWHPSLVKMAFCQGGIFWHLALESLGMGVPIPNCISGSLNDHISTIFTFETPGGRGMENILTDDKIEVICSMYVDATDIRNQMALRSWWPLPTV</sequence>
<reference evidence="1 2" key="1">
    <citation type="submission" date="2022-09" db="EMBL/GenBank/DDBJ databases">
        <authorList>
            <person name="Palmer J.M."/>
        </authorList>
    </citation>
    <scope>NUCLEOTIDE SEQUENCE [LARGE SCALE GENOMIC DNA]</scope>
    <source>
        <strain evidence="1 2">DSM 7382</strain>
    </source>
</reference>
<protein>
    <submittedName>
        <fullName evidence="1">Uncharacterized protein</fullName>
    </submittedName>
</protein>
<proteinExistence type="predicted"/>
<evidence type="ECO:0000313" key="1">
    <source>
        <dbReference type="EMBL" id="KAK7686148.1"/>
    </source>
</evidence>
<keyword evidence="2" id="KW-1185">Reference proteome</keyword>
<evidence type="ECO:0000313" key="2">
    <source>
        <dbReference type="Proteomes" id="UP001385951"/>
    </source>
</evidence>
<dbReference type="Proteomes" id="UP001385951">
    <property type="component" value="Unassembled WGS sequence"/>
</dbReference>
<organism evidence="1 2">
    <name type="scientific">Cerrena zonata</name>
    <dbReference type="NCBI Taxonomy" id="2478898"/>
    <lineage>
        <taxon>Eukaryota</taxon>
        <taxon>Fungi</taxon>
        <taxon>Dikarya</taxon>
        <taxon>Basidiomycota</taxon>
        <taxon>Agaricomycotina</taxon>
        <taxon>Agaricomycetes</taxon>
        <taxon>Polyporales</taxon>
        <taxon>Cerrenaceae</taxon>
        <taxon>Cerrena</taxon>
    </lineage>
</organism>
<gene>
    <name evidence="1" type="ORF">QCA50_010960</name>
</gene>
<name>A0AAW0G842_9APHY</name>